<dbReference type="PANTHER" id="PTHR34825:SF1">
    <property type="entry name" value="AAA-ATPASE-LIKE DOMAIN-CONTAINING PROTEIN"/>
    <property type="match status" value="1"/>
</dbReference>
<evidence type="ECO:0000313" key="1">
    <source>
        <dbReference type="EMBL" id="SLM29365.1"/>
    </source>
</evidence>
<dbReference type="RefSeq" id="WP_245809479.1">
    <property type="nucleotide sequence ID" value="NZ_LT828553.1"/>
</dbReference>
<name>A0A1W1HAD6_9BACT</name>
<proteinExistence type="predicted"/>
<evidence type="ECO:0000313" key="2">
    <source>
        <dbReference type="Proteomes" id="UP000191931"/>
    </source>
</evidence>
<dbReference type="AlphaFoldDB" id="A0A1W1HAD6"/>
<keyword evidence="2" id="KW-1185">Reference proteome</keyword>
<protein>
    <submittedName>
        <fullName evidence="1">Uncharacterized protein</fullName>
    </submittedName>
</protein>
<organism evidence="1 2">
    <name type="scientific">Desulfamplus magnetovallimortis</name>
    <dbReference type="NCBI Taxonomy" id="1246637"/>
    <lineage>
        <taxon>Bacteria</taxon>
        <taxon>Pseudomonadati</taxon>
        <taxon>Thermodesulfobacteriota</taxon>
        <taxon>Desulfobacteria</taxon>
        <taxon>Desulfobacterales</taxon>
        <taxon>Desulfobacteraceae</taxon>
        <taxon>Desulfamplus</taxon>
    </lineage>
</organism>
<sequence length="168" mass="19976">MQNFGVLKGIDVMPLLRLVFITGVSKFSQVSIFSELNNLTDLTMHREYADMMGYTRNELEKFFNNHIQAFAIETGEDSDSILDKLRLYYDGIRFSEKDIRVYNPYSVILSLDEKRFKKYWFETDTPTFLINLLKEEEWHFRHPSYHAESTLHFPEQAARKIGIVFRKM</sequence>
<dbReference type="EMBL" id="FWEV01000087">
    <property type="protein sequence ID" value="SLM29365.1"/>
    <property type="molecule type" value="Genomic_DNA"/>
</dbReference>
<dbReference type="PANTHER" id="PTHR34825">
    <property type="entry name" value="CONSERVED PROTEIN, WITH A WEAK D-GALACTARATE DEHYDRATASE/ALTRONATE HYDROLASE DOMAIN"/>
    <property type="match status" value="1"/>
</dbReference>
<gene>
    <name evidence="1" type="ORF">MTBBW1_1770023</name>
</gene>
<accession>A0A1W1HAD6</accession>
<dbReference type="Proteomes" id="UP000191931">
    <property type="component" value="Unassembled WGS sequence"/>
</dbReference>
<reference evidence="1 2" key="1">
    <citation type="submission" date="2017-03" db="EMBL/GenBank/DDBJ databases">
        <authorList>
            <person name="Afonso C.L."/>
            <person name="Miller P.J."/>
            <person name="Scott M.A."/>
            <person name="Spackman E."/>
            <person name="Goraichik I."/>
            <person name="Dimitrov K.M."/>
            <person name="Suarez D.L."/>
            <person name="Swayne D.E."/>
        </authorList>
    </citation>
    <scope>NUCLEOTIDE SEQUENCE [LARGE SCALE GENOMIC DNA]</scope>
    <source>
        <strain evidence="1">PRJEB14757</strain>
    </source>
</reference>
<dbReference type="STRING" id="1246637.MTBBW1_1770023"/>